<dbReference type="RefSeq" id="WP_154071082.1">
    <property type="nucleotide sequence ID" value="NZ_LT670844.1"/>
</dbReference>
<evidence type="ECO:0000313" key="5">
    <source>
        <dbReference type="Proteomes" id="UP000189935"/>
    </source>
</evidence>
<feature type="compositionally biased region" description="Low complexity" evidence="1">
    <location>
        <begin position="77"/>
        <end position="87"/>
    </location>
</feature>
<feature type="chain" id="PRO_5012274372" description="WW domain-containing protein" evidence="3">
    <location>
        <begin position="27"/>
        <end position="265"/>
    </location>
</feature>
<evidence type="ECO:0008006" key="6">
    <source>
        <dbReference type="Google" id="ProtNLM"/>
    </source>
</evidence>
<feature type="signal peptide" evidence="3">
    <location>
        <begin position="1"/>
        <end position="26"/>
    </location>
</feature>
<sequence>MSNCVTKFRSAIFASCLASIPLATMAHSAAREAEQCLSGPKQEAPQGSHWYYRIDHTTKRHCWYLGEERGEERGKAARAVASNSSRRAAPESPKAEEAMQPSIANAHAELPAPSAVEQPTHDDAPAPVIPNNAAIVENAMSATNAPRWIVGSRWPDQSDASPPAQPAPDKPASPTSASSVSRPPPIAVADQVAAALPSPETPAYSVPMQLAALIGALAIAGIIGGIAFKFGTARGPDFSRLADETEDRDERIADFFAQMSRRRSS</sequence>
<reference evidence="4 5" key="1">
    <citation type="submission" date="2016-11" db="EMBL/GenBank/DDBJ databases">
        <authorList>
            <person name="Jaros S."/>
            <person name="Januszkiewicz K."/>
            <person name="Wedrychowicz H."/>
        </authorList>
    </citation>
    <scope>NUCLEOTIDE SEQUENCE [LARGE SCALE GENOMIC DNA]</scope>
    <source>
        <strain evidence="4 5">GAS499</strain>
    </source>
</reference>
<feature type="region of interest" description="Disordered" evidence="1">
    <location>
        <begin position="151"/>
        <end position="183"/>
    </location>
</feature>
<evidence type="ECO:0000256" key="3">
    <source>
        <dbReference type="SAM" id="SignalP"/>
    </source>
</evidence>
<evidence type="ECO:0000256" key="2">
    <source>
        <dbReference type="SAM" id="Phobius"/>
    </source>
</evidence>
<dbReference type="EMBL" id="LT670844">
    <property type="protein sequence ID" value="SHJ35363.1"/>
    <property type="molecule type" value="Genomic_DNA"/>
</dbReference>
<gene>
    <name evidence="4" type="ORF">SAMN05444159_0400</name>
</gene>
<protein>
    <recommendedName>
        <fullName evidence="6">WW domain-containing protein</fullName>
    </recommendedName>
</protein>
<feature type="transmembrane region" description="Helical" evidence="2">
    <location>
        <begin position="210"/>
        <end position="230"/>
    </location>
</feature>
<feature type="region of interest" description="Disordered" evidence="1">
    <location>
        <begin position="75"/>
        <end position="99"/>
    </location>
</feature>
<keyword evidence="2" id="KW-0812">Transmembrane</keyword>
<accession>A0A1M6ILW1</accession>
<dbReference type="AlphaFoldDB" id="A0A1M6ILW1"/>
<dbReference type="Proteomes" id="UP000189935">
    <property type="component" value="Chromosome I"/>
</dbReference>
<proteinExistence type="predicted"/>
<keyword evidence="2" id="KW-0472">Membrane</keyword>
<evidence type="ECO:0000256" key="1">
    <source>
        <dbReference type="SAM" id="MobiDB-lite"/>
    </source>
</evidence>
<keyword evidence="2" id="KW-1133">Transmembrane helix</keyword>
<name>A0A1M6ILW1_9BRAD</name>
<evidence type="ECO:0000313" key="4">
    <source>
        <dbReference type="EMBL" id="SHJ35363.1"/>
    </source>
</evidence>
<organism evidence="4 5">
    <name type="scientific">Bradyrhizobium lablabi</name>
    <dbReference type="NCBI Taxonomy" id="722472"/>
    <lineage>
        <taxon>Bacteria</taxon>
        <taxon>Pseudomonadati</taxon>
        <taxon>Pseudomonadota</taxon>
        <taxon>Alphaproteobacteria</taxon>
        <taxon>Hyphomicrobiales</taxon>
        <taxon>Nitrobacteraceae</taxon>
        <taxon>Bradyrhizobium</taxon>
    </lineage>
</organism>
<keyword evidence="3" id="KW-0732">Signal</keyword>
<dbReference type="OrthoDB" id="8138583at2"/>